<evidence type="ECO:0000256" key="6">
    <source>
        <dbReference type="SAM" id="MobiDB-lite"/>
    </source>
</evidence>
<dbReference type="SUPFAM" id="SSF52833">
    <property type="entry name" value="Thioredoxin-like"/>
    <property type="match status" value="1"/>
</dbReference>
<evidence type="ECO:0000256" key="3">
    <source>
        <dbReference type="ARBA" id="ARBA00023002"/>
    </source>
</evidence>
<evidence type="ECO:0000259" key="7">
    <source>
        <dbReference type="PROSITE" id="PS51352"/>
    </source>
</evidence>
<dbReference type="PANTHER" id="PTHR13887">
    <property type="entry name" value="GLUTATHIONE S-TRANSFERASE KAPPA"/>
    <property type="match status" value="1"/>
</dbReference>
<evidence type="ECO:0000256" key="2">
    <source>
        <dbReference type="ARBA" id="ARBA00022729"/>
    </source>
</evidence>
<dbReference type="InterPro" id="IPR013766">
    <property type="entry name" value="Thioredoxin_domain"/>
</dbReference>
<dbReference type="EMBL" id="CP021084">
    <property type="protein sequence ID" value="ASN83244.1"/>
    <property type="molecule type" value="Genomic_DNA"/>
</dbReference>
<keyword evidence="4" id="KW-1015">Disulfide bond</keyword>
<sequence length="296" mass="32756">MEQAAPLPVEQHRARQSLPHPLRHPAPRHRPRLAASVPPRLHDRPQPDPPPHQTHRSPADRSRKAEEPMTPDPPSTRANKNRNTVIYTTMAAGVIGTAFLLFAPTREDQALKERQAIATEGRPVLGDRSKGQPVVVFLDYACPACAEFEKQMPAIKRELIDTGKMHLIVLHSPFISETSTRAAQAAECVHRESPNRFWAYHQALFTAQGDEKQDWATPELLRRLAGTAGVNLNRYDTCLAKGESTAAVQADLQEHKNVRMLGTPTVFVNGYRTPAGGQDILDALNKHATTATRSTP</sequence>
<keyword evidence="9" id="KW-1185">Reference proteome</keyword>
<evidence type="ECO:0000256" key="5">
    <source>
        <dbReference type="ARBA" id="ARBA00023284"/>
    </source>
</evidence>
<comment type="similarity">
    <text evidence="1">Belongs to the thioredoxin family. DsbA subfamily.</text>
</comment>
<feature type="region of interest" description="Disordered" evidence="6">
    <location>
        <begin position="1"/>
        <end position="83"/>
    </location>
</feature>
<feature type="domain" description="Thioredoxin" evidence="7">
    <location>
        <begin position="105"/>
        <end position="289"/>
    </location>
</feature>
<dbReference type="AlphaFoldDB" id="A0A221T2W4"/>
<dbReference type="Pfam" id="PF13462">
    <property type="entry name" value="Thioredoxin_4"/>
    <property type="match status" value="1"/>
</dbReference>
<dbReference type="GO" id="GO:0016491">
    <property type="term" value="F:oxidoreductase activity"/>
    <property type="evidence" value="ECO:0007669"/>
    <property type="project" value="UniProtKB-KW"/>
</dbReference>
<feature type="compositionally biased region" description="Basic residues" evidence="6">
    <location>
        <begin position="21"/>
        <end position="32"/>
    </location>
</feature>
<proteinExistence type="inferred from homology"/>
<dbReference type="Proteomes" id="UP000259030">
    <property type="component" value="Plasmid pDFI3"/>
</dbReference>
<dbReference type="InterPro" id="IPR036249">
    <property type="entry name" value="Thioredoxin-like_sf"/>
</dbReference>
<dbReference type="InterPro" id="IPR012336">
    <property type="entry name" value="Thioredoxin-like_fold"/>
</dbReference>
<protein>
    <recommendedName>
        <fullName evidence="7">Thioredoxin domain-containing protein</fullName>
    </recommendedName>
</protein>
<reference evidence="8 9" key="1">
    <citation type="submission" date="2017-05" db="EMBL/GenBank/DDBJ databases">
        <title>The complete genome sequence of Deinococcus ficus isolated from the rhizosphere of the Ficus religiosa L. in Taiwan.</title>
        <authorList>
            <person name="Wu K.-M."/>
            <person name="Liao T.-L."/>
            <person name="Liu Y.-M."/>
            <person name="Young C.-C."/>
            <person name="Tsai S.-F."/>
        </authorList>
    </citation>
    <scope>NUCLEOTIDE SEQUENCE [LARGE SCALE GENOMIC DNA]</scope>
    <source>
        <strain evidence="8 9">CC-FR2-10</strain>
        <plasmid evidence="9">pdfi3</plasmid>
    </source>
</reference>
<keyword evidence="2" id="KW-0732">Signal</keyword>
<dbReference type="KEGG" id="dfc:DFI_18780"/>
<dbReference type="PANTHER" id="PTHR13887:SF14">
    <property type="entry name" value="DISULFIDE BOND FORMATION PROTEIN D"/>
    <property type="match status" value="1"/>
</dbReference>
<keyword evidence="8" id="KW-0614">Plasmid</keyword>
<gene>
    <name evidence="8" type="ORF">DFI_18780</name>
</gene>
<dbReference type="Gene3D" id="3.40.30.10">
    <property type="entry name" value="Glutaredoxin"/>
    <property type="match status" value="1"/>
</dbReference>
<keyword evidence="5" id="KW-0676">Redox-active center</keyword>
<organism evidence="8 9">
    <name type="scientific">Deinococcus ficus</name>
    <dbReference type="NCBI Taxonomy" id="317577"/>
    <lineage>
        <taxon>Bacteria</taxon>
        <taxon>Thermotogati</taxon>
        <taxon>Deinococcota</taxon>
        <taxon>Deinococci</taxon>
        <taxon>Deinococcales</taxon>
        <taxon>Deinococcaceae</taxon>
        <taxon>Deinococcus</taxon>
    </lineage>
</organism>
<evidence type="ECO:0000313" key="9">
    <source>
        <dbReference type="Proteomes" id="UP000259030"/>
    </source>
</evidence>
<geneLocation type="plasmid" evidence="9">
    <name>pdfi3</name>
</geneLocation>
<keyword evidence="3" id="KW-0560">Oxidoreductase</keyword>
<evidence type="ECO:0000256" key="4">
    <source>
        <dbReference type="ARBA" id="ARBA00023157"/>
    </source>
</evidence>
<evidence type="ECO:0000313" key="8">
    <source>
        <dbReference type="EMBL" id="ASN83244.1"/>
    </source>
</evidence>
<accession>A0A221T2W4</accession>
<dbReference type="PROSITE" id="PS51352">
    <property type="entry name" value="THIOREDOXIN_2"/>
    <property type="match status" value="1"/>
</dbReference>
<evidence type="ECO:0000256" key="1">
    <source>
        <dbReference type="ARBA" id="ARBA00005791"/>
    </source>
</evidence>
<name>A0A221T2W4_9DEIO</name>
<feature type="compositionally biased region" description="Basic and acidic residues" evidence="6">
    <location>
        <begin position="57"/>
        <end position="67"/>
    </location>
</feature>